<dbReference type="Proteomes" id="UP001143856">
    <property type="component" value="Unassembled WGS sequence"/>
</dbReference>
<keyword evidence="2" id="KW-1185">Reference proteome</keyword>
<organism evidence="1 2">
    <name type="scientific">Xylaria curta</name>
    <dbReference type="NCBI Taxonomy" id="42375"/>
    <lineage>
        <taxon>Eukaryota</taxon>
        <taxon>Fungi</taxon>
        <taxon>Dikarya</taxon>
        <taxon>Ascomycota</taxon>
        <taxon>Pezizomycotina</taxon>
        <taxon>Sordariomycetes</taxon>
        <taxon>Xylariomycetidae</taxon>
        <taxon>Xylariales</taxon>
        <taxon>Xylariaceae</taxon>
        <taxon>Xylaria</taxon>
    </lineage>
</organism>
<protein>
    <submittedName>
        <fullName evidence="1">Uncharacterized protein</fullName>
    </submittedName>
</protein>
<dbReference type="EMBL" id="JAPDGR010000419">
    <property type="protein sequence ID" value="KAJ2990437.1"/>
    <property type="molecule type" value="Genomic_DNA"/>
</dbReference>
<evidence type="ECO:0000313" key="2">
    <source>
        <dbReference type="Proteomes" id="UP001143856"/>
    </source>
</evidence>
<evidence type="ECO:0000313" key="1">
    <source>
        <dbReference type="EMBL" id="KAJ2990437.1"/>
    </source>
</evidence>
<gene>
    <name evidence="1" type="ORF">NUW58_g2951</name>
</gene>
<name>A0ACC1PFJ9_9PEZI</name>
<proteinExistence type="predicted"/>
<comment type="caution">
    <text evidence="1">The sequence shown here is derived from an EMBL/GenBank/DDBJ whole genome shotgun (WGS) entry which is preliminary data.</text>
</comment>
<sequence length="994" mass="110757">MKFVQNSTSPKCGGKGSFEVVPTDYGRSVSPTITDNPKRTDGIPVETLDLPDEASMHHIELSPRSTNPAQTMNNEVILKTFERSKPRWIDDPVISQWRNPKHRIYGVLPELAGLYNNWASVQSAPFALSPDPLWLDIGQALSNLGLPWHNNEVNLPDDIDTSWPYNFKAFETQVIRTKGARVGDAAPSGYVSNYDEANLYCIRALQQEFREQFPIHKPILTYDHLDPELVTSARQLFGLEVQRVSLRSPMGELKQQLLATTLSGNRPVIFAATLCNFSAECDDLSVVSQLSHEFPLLLHVDAFRSFDYVTISPNCNEPRGEKLMLVARNSRRPLRANDGSIQASTIVAGGLSHSRHDPAIALKPSSIGEKSKRVAYVRASDSTLSGSRDAIGPLRLALYEERLGERGLREYLRYLLSLRSLLLHSLKNIDIPASASPYSTDIIVQSYTKSQKQWLVALGGTITPNKTIILSINPHYSAMRLQSLLYAKLPLYSDGPIEEKVPYYKDFVALYPISQNSLRELQITIQSWQITSRSTAGYPLTMSSYSALGPVIGLFLGVNIPKDWTERISQEILWSRMKTFGLASSESRKDFKGAFTTGSTMGNRCGIMNALEQFPDAFIYFSTESHYSVIKTLRDCDTLTNRWTGEEPRYSQISCASNGSILVEDLVRQAIADKNRCAAKGVEYRMILFVNIGTTFVGARDDLLSIYQNLERVGIRISYIHIDGALDFGFETCGVNLGPPGAVDNDGMPLVQGITASHHKALGHMVSGEVLYFDPQNKLSIPISGIDPRAVFENWLYSRVYSPSDLTLMLSYCLENASRLQKGLVGMGIATKRNDYSFITVFERPPSWIIEEFSLRPEGDWVHFIPMPHVSKETVDLFLDQLASVDKRFSAVFSFITPSLNDSLGRKIELKRIRCCSALAERVLTLTQLVQPSNIRSQAASFAIGIKSKLRGALSVVAVDEHDEIQAVFVAGSDRDQSIHVGPVLIRNQLVHCT</sequence>
<reference evidence="1" key="1">
    <citation type="submission" date="2022-10" db="EMBL/GenBank/DDBJ databases">
        <title>Genome Sequence of Xylaria curta.</title>
        <authorList>
            <person name="Buettner E."/>
        </authorList>
    </citation>
    <scope>NUCLEOTIDE SEQUENCE</scope>
    <source>
        <strain evidence="1">Babe10</strain>
    </source>
</reference>
<accession>A0ACC1PFJ9</accession>